<comment type="caution">
    <text evidence="7">The sequence shown here is derived from an EMBL/GenBank/DDBJ whole genome shotgun (WGS) entry which is preliminary data.</text>
</comment>
<feature type="region of interest" description="Disordered" evidence="4">
    <location>
        <begin position="454"/>
        <end position="623"/>
    </location>
</feature>
<keyword evidence="5" id="KW-0812">Transmembrane</keyword>
<gene>
    <name evidence="7" type="ORF">MMIC_P1080</name>
</gene>
<dbReference type="InterPro" id="IPR050768">
    <property type="entry name" value="UPF0353/GerABKA_families"/>
</dbReference>
<feature type="compositionally biased region" description="Polar residues" evidence="4">
    <location>
        <begin position="506"/>
        <end position="519"/>
    </location>
</feature>
<evidence type="ECO:0000313" key="8">
    <source>
        <dbReference type="Proteomes" id="UP000231632"/>
    </source>
</evidence>
<keyword evidence="5" id="KW-0472">Membrane</keyword>
<dbReference type="SUPFAM" id="SSF53300">
    <property type="entry name" value="vWA-like"/>
    <property type="match status" value="1"/>
</dbReference>
<feature type="repeat" description="TPR" evidence="3">
    <location>
        <begin position="409"/>
        <end position="442"/>
    </location>
</feature>
<protein>
    <submittedName>
        <fullName evidence="7">Ca-activated chloride channel homolog</fullName>
    </submittedName>
</protein>
<keyword evidence="5" id="KW-1133">Transmembrane helix</keyword>
<dbReference type="InterPro" id="IPR013105">
    <property type="entry name" value="TPR_2"/>
</dbReference>
<evidence type="ECO:0000256" key="3">
    <source>
        <dbReference type="PROSITE-ProRule" id="PRU00339"/>
    </source>
</evidence>
<organism evidence="7 8">
    <name type="scientific">Mariprofundus micogutta</name>
    <dbReference type="NCBI Taxonomy" id="1921010"/>
    <lineage>
        <taxon>Bacteria</taxon>
        <taxon>Pseudomonadati</taxon>
        <taxon>Pseudomonadota</taxon>
        <taxon>Candidatius Mariprofundia</taxon>
        <taxon>Mariprofundales</taxon>
        <taxon>Mariprofundaceae</taxon>
        <taxon>Mariprofundus</taxon>
    </lineage>
</organism>
<dbReference type="Pfam" id="PF07719">
    <property type="entry name" value="TPR_2"/>
    <property type="match status" value="1"/>
</dbReference>
<dbReference type="InterPro" id="IPR036465">
    <property type="entry name" value="vWFA_dom_sf"/>
</dbReference>
<dbReference type="InterPro" id="IPR002035">
    <property type="entry name" value="VWF_A"/>
</dbReference>
<dbReference type="SMART" id="SM00327">
    <property type="entry name" value="VWA"/>
    <property type="match status" value="1"/>
</dbReference>
<feature type="compositionally biased region" description="Polar residues" evidence="4">
    <location>
        <begin position="607"/>
        <end position="623"/>
    </location>
</feature>
<evidence type="ECO:0000256" key="5">
    <source>
        <dbReference type="SAM" id="Phobius"/>
    </source>
</evidence>
<dbReference type="SMART" id="SM00028">
    <property type="entry name" value="TPR"/>
    <property type="match status" value="1"/>
</dbReference>
<dbReference type="PROSITE" id="PS50005">
    <property type="entry name" value="TPR"/>
    <property type="match status" value="1"/>
</dbReference>
<dbReference type="PANTHER" id="PTHR22550">
    <property type="entry name" value="SPORE GERMINATION PROTEIN"/>
    <property type="match status" value="1"/>
</dbReference>
<feature type="transmembrane region" description="Helical" evidence="5">
    <location>
        <begin position="62"/>
        <end position="83"/>
    </location>
</feature>
<dbReference type="STRING" id="1921010.MMIC_P1080"/>
<dbReference type="OrthoDB" id="9807628at2"/>
<dbReference type="EMBL" id="BDFD01000007">
    <property type="protein sequence ID" value="GAV20118.1"/>
    <property type="molecule type" value="Genomic_DNA"/>
</dbReference>
<evidence type="ECO:0000256" key="2">
    <source>
        <dbReference type="ARBA" id="ARBA00022803"/>
    </source>
</evidence>
<evidence type="ECO:0000256" key="1">
    <source>
        <dbReference type="ARBA" id="ARBA00022737"/>
    </source>
</evidence>
<dbReference type="PANTHER" id="PTHR22550:SF14">
    <property type="entry name" value="VWFA DOMAIN-CONTAINING PROTEIN"/>
    <property type="match status" value="1"/>
</dbReference>
<dbReference type="SUPFAM" id="SSF48452">
    <property type="entry name" value="TPR-like"/>
    <property type="match status" value="1"/>
</dbReference>
<evidence type="ECO:0000313" key="7">
    <source>
        <dbReference type="EMBL" id="GAV20118.1"/>
    </source>
</evidence>
<reference evidence="7 8" key="1">
    <citation type="journal article" date="2017" name="Arch. Microbiol.">
        <title>Mariprofundus micogutta sp. nov., a novel iron-oxidizing zetaproteobacterium isolated from a deep-sea hydrothermal field at the Bayonnaise knoll of the Izu-Ogasawara arc, and a description of Mariprofundales ord. nov. and Zetaproteobacteria classis nov.</title>
        <authorList>
            <person name="Makita H."/>
            <person name="Tanaka E."/>
            <person name="Mitsunobu S."/>
            <person name="Miyazaki M."/>
            <person name="Nunoura T."/>
            <person name="Uematsu K."/>
            <person name="Takaki Y."/>
            <person name="Nishi S."/>
            <person name="Shimamura S."/>
            <person name="Takai K."/>
        </authorList>
    </citation>
    <scope>NUCLEOTIDE SEQUENCE [LARGE SCALE GENOMIC DNA]</scope>
    <source>
        <strain evidence="7 8">ET2</strain>
    </source>
</reference>
<keyword evidence="2 3" id="KW-0802">TPR repeat</keyword>
<dbReference type="InterPro" id="IPR019734">
    <property type="entry name" value="TPR_rpt"/>
</dbReference>
<dbReference type="InterPro" id="IPR011990">
    <property type="entry name" value="TPR-like_helical_dom_sf"/>
</dbReference>
<dbReference type="Pfam" id="PF13519">
    <property type="entry name" value="VWA_2"/>
    <property type="match status" value="1"/>
</dbReference>
<proteinExistence type="predicted"/>
<feature type="domain" description="VWFA" evidence="6">
    <location>
        <begin position="96"/>
        <end position="296"/>
    </location>
</feature>
<name>A0A1L8CMI0_9PROT</name>
<keyword evidence="1" id="KW-0677">Repeat</keyword>
<accession>A0A1L8CMI0</accession>
<dbReference type="Gene3D" id="3.40.50.410">
    <property type="entry name" value="von Willebrand factor, type A domain"/>
    <property type="match status" value="1"/>
</dbReference>
<keyword evidence="8" id="KW-1185">Reference proteome</keyword>
<dbReference type="AlphaFoldDB" id="A0A1L8CMI0"/>
<dbReference type="PROSITE" id="PS50234">
    <property type="entry name" value="VWFA"/>
    <property type="match status" value="1"/>
</dbReference>
<feature type="compositionally biased region" description="Low complexity" evidence="4">
    <location>
        <begin position="458"/>
        <end position="496"/>
    </location>
</feature>
<evidence type="ECO:0000256" key="4">
    <source>
        <dbReference type="SAM" id="MobiDB-lite"/>
    </source>
</evidence>
<dbReference type="Gene3D" id="1.25.40.10">
    <property type="entry name" value="Tetratricopeptide repeat domain"/>
    <property type="match status" value="1"/>
</dbReference>
<feature type="transmembrane region" description="Helical" evidence="5">
    <location>
        <begin position="12"/>
        <end position="29"/>
    </location>
</feature>
<sequence length="623" mass="68630">MELLADFHFLRPWWLLLIPLWLWLAAYVWRTCSSNNGWAALCDPVMLKYLVGETVSQQRPKAVLIALMTGGVLACTALAGPVFQQLPQPLFQSQSAMVIGLDLSRSMLAEDLKPNRLARAKQKLQDILALRREGQTGLIVFAGSAFDVVPLTTDNRAILAMLDSLHPSMMPAQGSKASAALEHAYAMFKRGAISNGHVLLLTDGVDAAASASAERLQQAGHRVSVFGVGTEDGAPIPVSGSNEQGGFLKDGAGNIIIPRLNQAELSLLADTGGGIYRAIRFDDSDINSLPDLIPSQAAESRKESMQTDRWREEGPWLLLVLLLPLLSLAFRRGLLLLLLVLPFGFSDSAYAMAWQDWWQTRDQQGQALIQQDADDAASRFENPDWKAAAQYRAGKYKESADTLTSTEHADGWYNRGNALAKAGDLKGAAKAYEQALAKDAAHEDAQFNLELVKKAQQKSEQQQSDQNQSGDGQPSDEQGDQQQSNEKQEQSSSQSDSGDRQDKSGNQSEQDAQPEQSAADNNEQQENNQQDDKPQPEQNQAGDEQKEQSSQQSQAESGDKEEEQSEQAAQTEQADEQQSEEMKASQQWLRRIPDDPGGLLKRKFQYQYRQQGEQSGNKGTQTW</sequence>
<dbReference type="Proteomes" id="UP000231632">
    <property type="component" value="Unassembled WGS sequence"/>
</dbReference>
<evidence type="ECO:0000259" key="6">
    <source>
        <dbReference type="PROSITE" id="PS50234"/>
    </source>
</evidence>